<proteinExistence type="predicted"/>
<dbReference type="EMBL" id="MU393484">
    <property type="protein sequence ID" value="KAI4864604.1"/>
    <property type="molecule type" value="Genomic_DNA"/>
</dbReference>
<sequence length="108" mass="11689">MKDPAEGPISLVLPKTGADIPLSLAGLCIATLHSTLCSRCMVGFSLKMTTPSRFWVGGLRHCRYVLVSLYLLKSFILICIFPLPPLPTCTLACRVAITKILLSLIDTA</sequence>
<gene>
    <name evidence="1" type="ORF">F4820DRAFT_331125</name>
</gene>
<accession>A0ACB9YYY9</accession>
<reference evidence="1 2" key="1">
    <citation type="journal article" date="2022" name="New Phytol.">
        <title>Ecological generalism drives hyperdiversity of secondary metabolite gene clusters in xylarialean endophytes.</title>
        <authorList>
            <person name="Franco M.E.E."/>
            <person name="Wisecaver J.H."/>
            <person name="Arnold A.E."/>
            <person name="Ju Y.M."/>
            <person name="Slot J.C."/>
            <person name="Ahrendt S."/>
            <person name="Moore L.P."/>
            <person name="Eastman K.E."/>
            <person name="Scott K."/>
            <person name="Konkel Z."/>
            <person name="Mondo S.J."/>
            <person name="Kuo A."/>
            <person name="Hayes R.D."/>
            <person name="Haridas S."/>
            <person name="Andreopoulos B."/>
            <person name="Riley R."/>
            <person name="LaButti K."/>
            <person name="Pangilinan J."/>
            <person name="Lipzen A."/>
            <person name="Amirebrahimi M."/>
            <person name="Yan J."/>
            <person name="Adam C."/>
            <person name="Keymanesh K."/>
            <person name="Ng V."/>
            <person name="Louie K."/>
            <person name="Northen T."/>
            <person name="Drula E."/>
            <person name="Henrissat B."/>
            <person name="Hsieh H.M."/>
            <person name="Youens-Clark K."/>
            <person name="Lutzoni F."/>
            <person name="Miadlikowska J."/>
            <person name="Eastwood D.C."/>
            <person name="Hamelin R.C."/>
            <person name="Grigoriev I.V."/>
            <person name="U'Ren J.M."/>
        </authorList>
    </citation>
    <scope>NUCLEOTIDE SEQUENCE [LARGE SCALE GENOMIC DNA]</scope>
    <source>
        <strain evidence="1 2">CBS 119005</strain>
    </source>
</reference>
<protein>
    <submittedName>
        <fullName evidence="1">Uncharacterized protein</fullName>
    </submittedName>
</protein>
<evidence type="ECO:0000313" key="1">
    <source>
        <dbReference type="EMBL" id="KAI4864604.1"/>
    </source>
</evidence>
<keyword evidence="2" id="KW-1185">Reference proteome</keyword>
<organism evidence="1 2">
    <name type="scientific">Hypoxylon rubiginosum</name>
    <dbReference type="NCBI Taxonomy" id="110542"/>
    <lineage>
        <taxon>Eukaryota</taxon>
        <taxon>Fungi</taxon>
        <taxon>Dikarya</taxon>
        <taxon>Ascomycota</taxon>
        <taxon>Pezizomycotina</taxon>
        <taxon>Sordariomycetes</taxon>
        <taxon>Xylariomycetidae</taxon>
        <taxon>Xylariales</taxon>
        <taxon>Hypoxylaceae</taxon>
        <taxon>Hypoxylon</taxon>
    </lineage>
</organism>
<evidence type="ECO:0000313" key="2">
    <source>
        <dbReference type="Proteomes" id="UP001497700"/>
    </source>
</evidence>
<comment type="caution">
    <text evidence="1">The sequence shown here is derived from an EMBL/GenBank/DDBJ whole genome shotgun (WGS) entry which is preliminary data.</text>
</comment>
<name>A0ACB9YYY9_9PEZI</name>
<dbReference type="Proteomes" id="UP001497700">
    <property type="component" value="Unassembled WGS sequence"/>
</dbReference>